<evidence type="ECO:0000313" key="4">
    <source>
        <dbReference type="RefSeq" id="XP_028343263.1"/>
    </source>
</evidence>
<dbReference type="RefSeq" id="XP_028343263.1">
    <property type="nucleotide sequence ID" value="XM_028487462.2"/>
</dbReference>
<dbReference type="SUPFAM" id="SSF46934">
    <property type="entry name" value="UBA-like"/>
    <property type="match status" value="1"/>
</dbReference>
<feature type="region of interest" description="Disordered" evidence="1">
    <location>
        <begin position="60"/>
        <end position="130"/>
    </location>
</feature>
<dbReference type="InterPro" id="IPR009060">
    <property type="entry name" value="UBA-like_sf"/>
</dbReference>
<protein>
    <submittedName>
        <fullName evidence="4">Next to BRCA1 gene 1 protein-like</fullName>
    </submittedName>
</protein>
<dbReference type="KEGG" id="pcad:114485668"/>
<dbReference type="PANTHER" id="PTHR20930">
    <property type="entry name" value="OVARIAN CARCINOMA ANTIGEN CA125-RELATED"/>
    <property type="match status" value="1"/>
</dbReference>
<dbReference type="GO" id="GO:0016236">
    <property type="term" value="P:macroautophagy"/>
    <property type="evidence" value="ECO:0007669"/>
    <property type="project" value="TreeGrafter"/>
</dbReference>
<dbReference type="InterPro" id="IPR015940">
    <property type="entry name" value="UBA"/>
</dbReference>
<name>A0A455B5F2_PHYMC</name>
<dbReference type="InterPro" id="IPR056893">
    <property type="entry name" value="UBA_Nbr1_C"/>
</dbReference>
<dbReference type="CDD" id="cd14319">
    <property type="entry name" value="UBA_NBR1"/>
    <property type="match status" value="1"/>
</dbReference>
<dbReference type="Proteomes" id="UP000248484">
    <property type="component" value="Unplaced"/>
</dbReference>
<dbReference type="FunFam" id="1.10.8.10:FF:000033">
    <property type="entry name" value="Next to BRCA1 gene 1 protein"/>
    <property type="match status" value="1"/>
</dbReference>
<dbReference type="GO" id="GO:0000407">
    <property type="term" value="C:phagophore assembly site"/>
    <property type="evidence" value="ECO:0007669"/>
    <property type="project" value="TreeGrafter"/>
</dbReference>
<evidence type="ECO:0000313" key="3">
    <source>
        <dbReference type="Proteomes" id="UP000248484"/>
    </source>
</evidence>
<dbReference type="AlphaFoldDB" id="A0A455B5F2"/>
<dbReference type="PANTHER" id="PTHR20930:SF2">
    <property type="entry name" value="NEXT TO BRCA1 GENE 1 PROTEIN"/>
    <property type="match status" value="1"/>
</dbReference>
<proteinExistence type="predicted"/>
<evidence type="ECO:0000256" key="1">
    <source>
        <dbReference type="SAM" id="MobiDB-lite"/>
    </source>
</evidence>
<organism evidence="3 4">
    <name type="scientific">Physeter macrocephalus</name>
    <name type="common">Sperm whale</name>
    <name type="synonym">Physeter catodon</name>
    <dbReference type="NCBI Taxonomy" id="9755"/>
    <lineage>
        <taxon>Eukaryota</taxon>
        <taxon>Metazoa</taxon>
        <taxon>Chordata</taxon>
        <taxon>Craniata</taxon>
        <taxon>Vertebrata</taxon>
        <taxon>Euteleostomi</taxon>
        <taxon>Mammalia</taxon>
        <taxon>Eutheria</taxon>
        <taxon>Laurasiatheria</taxon>
        <taxon>Artiodactyla</taxon>
        <taxon>Whippomorpha</taxon>
        <taxon>Cetacea</taxon>
        <taxon>Odontoceti</taxon>
        <taxon>Physeteridae</taxon>
        <taxon>Physeter</taxon>
    </lineage>
</organism>
<keyword evidence="3" id="KW-1185">Reference proteome</keyword>
<accession>A0A455B5F2</accession>
<reference evidence="4" key="1">
    <citation type="submission" date="2025-08" db="UniProtKB">
        <authorList>
            <consortium name="RefSeq"/>
        </authorList>
    </citation>
    <scope>IDENTIFICATION</scope>
    <source>
        <tissue evidence="4">Muscle</tissue>
    </source>
</reference>
<dbReference type="GO" id="GO:0043130">
    <property type="term" value="F:ubiquitin binding"/>
    <property type="evidence" value="ECO:0007669"/>
    <property type="project" value="TreeGrafter"/>
</dbReference>
<dbReference type="Gene3D" id="1.10.8.10">
    <property type="entry name" value="DNA helicase RuvA subunit, C-terminal domain"/>
    <property type="match status" value="1"/>
</dbReference>
<feature type="region of interest" description="Disordered" evidence="1">
    <location>
        <begin position="1"/>
        <end position="45"/>
    </location>
</feature>
<dbReference type="InParanoid" id="A0A455B5F2"/>
<sequence length="217" mass="23385">MYSSALSQPGLERGAEGEPGVEAGQEPVEAGERPPGGENQPQGHSISDILMTSQTLDTVPLTPEVVGPPPRLPRSPPYAQHHGSPGVDLPVTVPEVFSVPDQSRGEPRGSSGLVNSRQKSYDHSRHHHGSSIAGGLMKGALSVAASAYKALFAGPPVTAQPIVSEDQTAALMSHLFEMGFCDRQLNLRLLKKHNYNILQVVTELLQINNNDWYSHRY</sequence>
<evidence type="ECO:0000259" key="2">
    <source>
        <dbReference type="PROSITE" id="PS50030"/>
    </source>
</evidence>
<dbReference type="Pfam" id="PF24932">
    <property type="entry name" value="UBA_NBR1_C"/>
    <property type="match status" value="1"/>
</dbReference>
<gene>
    <name evidence="4" type="primary">LOC114485668</name>
</gene>
<dbReference type="STRING" id="9755.ENSPCTP00005020844"/>
<feature type="compositionally biased region" description="Pro residues" evidence="1">
    <location>
        <begin position="66"/>
        <end position="76"/>
    </location>
</feature>
<feature type="domain" description="UBA" evidence="2">
    <location>
        <begin position="164"/>
        <end position="208"/>
    </location>
</feature>
<dbReference type="GeneID" id="114485668"/>
<dbReference type="OrthoDB" id="661148at2759"/>
<dbReference type="PROSITE" id="PS50030">
    <property type="entry name" value="UBA"/>
    <property type="match status" value="1"/>
</dbReference>